<dbReference type="GO" id="GO:0042734">
    <property type="term" value="C:presynaptic membrane"/>
    <property type="evidence" value="ECO:0007669"/>
    <property type="project" value="TreeGrafter"/>
</dbReference>
<feature type="compositionally biased region" description="Polar residues" evidence="6">
    <location>
        <begin position="17"/>
        <end position="32"/>
    </location>
</feature>
<evidence type="ECO:0000256" key="2">
    <source>
        <dbReference type="ARBA" id="ARBA00022833"/>
    </source>
</evidence>
<dbReference type="Proteomes" id="UP000183832">
    <property type="component" value="Unassembled WGS sequence"/>
</dbReference>
<evidence type="ECO:0000259" key="9">
    <source>
        <dbReference type="PROSITE" id="PS50106"/>
    </source>
</evidence>
<comment type="subcellular location">
    <subcellularLocation>
        <location evidence="4">Synapse</location>
    </subcellularLocation>
</comment>
<feature type="region of interest" description="Disordered" evidence="6">
    <location>
        <begin position="904"/>
        <end position="925"/>
    </location>
</feature>
<evidence type="ECO:0000259" key="8">
    <source>
        <dbReference type="PROSITE" id="PS50089"/>
    </source>
</evidence>
<dbReference type="InterPro" id="IPR000008">
    <property type="entry name" value="C2_dom"/>
</dbReference>
<organism evidence="10 11">
    <name type="scientific">Clunio marinus</name>
    <dbReference type="NCBI Taxonomy" id="568069"/>
    <lineage>
        <taxon>Eukaryota</taxon>
        <taxon>Metazoa</taxon>
        <taxon>Ecdysozoa</taxon>
        <taxon>Arthropoda</taxon>
        <taxon>Hexapoda</taxon>
        <taxon>Insecta</taxon>
        <taxon>Pterygota</taxon>
        <taxon>Neoptera</taxon>
        <taxon>Endopterygota</taxon>
        <taxon>Diptera</taxon>
        <taxon>Nematocera</taxon>
        <taxon>Chironomoidea</taxon>
        <taxon>Chironomidae</taxon>
        <taxon>Clunio</taxon>
    </lineage>
</organism>
<dbReference type="FunFam" id="2.60.40.150:FF:000202">
    <property type="entry name" value="Uncharacterized protein, isoform B"/>
    <property type="match status" value="1"/>
</dbReference>
<dbReference type="GO" id="GO:0048791">
    <property type="term" value="P:calcium ion-regulated exocytosis of neurotransmitter"/>
    <property type="evidence" value="ECO:0007669"/>
    <property type="project" value="TreeGrafter"/>
</dbReference>
<accession>A0A1J1J0P8</accession>
<dbReference type="Gene3D" id="3.30.40.10">
    <property type="entry name" value="Zinc/RING finger domain, C3HC4 (zinc finger)"/>
    <property type="match status" value="1"/>
</dbReference>
<dbReference type="InterPro" id="IPR011011">
    <property type="entry name" value="Znf_FYVE_PHD"/>
</dbReference>
<dbReference type="Gene3D" id="2.60.40.150">
    <property type="entry name" value="C2 domain"/>
    <property type="match status" value="2"/>
</dbReference>
<dbReference type="EMBL" id="CVRI01000063">
    <property type="protein sequence ID" value="CRL04425.1"/>
    <property type="molecule type" value="Genomic_DNA"/>
</dbReference>
<keyword evidence="3" id="KW-0770">Synapse</keyword>
<name>A0A1J1J0P8_9DIPT</name>
<feature type="region of interest" description="Disordered" evidence="6">
    <location>
        <begin position="197"/>
        <end position="276"/>
    </location>
</feature>
<feature type="region of interest" description="Disordered" evidence="6">
    <location>
        <begin position="316"/>
        <end position="371"/>
    </location>
</feature>
<dbReference type="GO" id="GO:0044325">
    <property type="term" value="F:transmembrane transporter binding"/>
    <property type="evidence" value="ECO:0007669"/>
    <property type="project" value="TreeGrafter"/>
</dbReference>
<dbReference type="InterPro" id="IPR001478">
    <property type="entry name" value="PDZ"/>
</dbReference>
<dbReference type="InterPro" id="IPR013083">
    <property type="entry name" value="Znf_RING/FYVE/PHD"/>
</dbReference>
<dbReference type="InterPro" id="IPR035892">
    <property type="entry name" value="C2_domain_sf"/>
</dbReference>
<dbReference type="GO" id="GO:0048788">
    <property type="term" value="C:cytoskeleton of presynaptic active zone"/>
    <property type="evidence" value="ECO:0007669"/>
    <property type="project" value="TreeGrafter"/>
</dbReference>
<evidence type="ECO:0000256" key="4">
    <source>
        <dbReference type="ARBA" id="ARBA00034103"/>
    </source>
</evidence>
<dbReference type="STRING" id="568069.A0A1J1J0P8"/>
<dbReference type="GO" id="GO:0031267">
    <property type="term" value="F:small GTPase binding"/>
    <property type="evidence" value="ECO:0007669"/>
    <property type="project" value="InterPro"/>
</dbReference>
<dbReference type="GO" id="GO:0008270">
    <property type="term" value="F:zinc ion binding"/>
    <property type="evidence" value="ECO:0007669"/>
    <property type="project" value="UniProtKB-KW"/>
</dbReference>
<dbReference type="GO" id="GO:0048167">
    <property type="term" value="P:regulation of synaptic plasticity"/>
    <property type="evidence" value="ECO:0007669"/>
    <property type="project" value="TreeGrafter"/>
</dbReference>
<keyword evidence="2" id="KW-0862">Zinc</keyword>
<dbReference type="SUPFAM" id="SSF50156">
    <property type="entry name" value="PDZ domain-like"/>
    <property type="match status" value="1"/>
</dbReference>
<dbReference type="Gene3D" id="2.30.42.10">
    <property type="match status" value="1"/>
</dbReference>
<feature type="region of interest" description="Disordered" evidence="6">
    <location>
        <begin position="843"/>
        <end position="886"/>
    </location>
</feature>
<evidence type="ECO:0000256" key="6">
    <source>
        <dbReference type="SAM" id="MobiDB-lite"/>
    </source>
</evidence>
<feature type="compositionally biased region" description="Polar residues" evidence="6">
    <location>
        <begin position="85"/>
        <end position="97"/>
    </location>
</feature>
<dbReference type="InterPro" id="IPR001841">
    <property type="entry name" value="Znf_RING"/>
</dbReference>
<evidence type="ECO:0000256" key="5">
    <source>
        <dbReference type="PROSITE-ProRule" id="PRU00175"/>
    </source>
</evidence>
<proteinExistence type="predicted"/>
<feature type="domain" description="PDZ" evidence="9">
    <location>
        <begin position="447"/>
        <end position="538"/>
    </location>
</feature>
<dbReference type="Pfam" id="PF00168">
    <property type="entry name" value="C2"/>
    <property type="match status" value="2"/>
</dbReference>
<dbReference type="GO" id="GO:0050806">
    <property type="term" value="P:positive regulation of synaptic transmission"/>
    <property type="evidence" value="ECO:0007669"/>
    <property type="project" value="TreeGrafter"/>
</dbReference>
<dbReference type="SMART" id="SM00239">
    <property type="entry name" value="C2"/>
    <property type="match status" value="2"/>
</dbReference>
<feature type="region of interest" description="Disordered" evidence="6">
    <location>
        <begin position="16"/>
        <end position="35"/>
    </location>
</feature>
<gene>
    <name evidence="10" type="primary">similar to Protein piccolo</name>
    <name evidence="10" type="ORF">CLUMA_CG017510</name>
</gene>
<dbReference type="PROSITE" id="PS50004">
    <property type="entry name" value="C2"/>
    <property type="match status" value="2"/>
</dbReference>
<dbReference type="SUPFAM" id="SSF49562">
    <property type="entry name" value="C2 domain (Calcium/lipid-binding domain, CaLB)"/>
    <property type="match status" value="2"/>
</dbReference>
<feature type="compositionally biased region" description="Low complexity" evidence="6">
    <location>
        <begin position="231"/>
        <end position="240"/>
    </location>
</feature>
<dbReference type="SUPFAM" id="SSF57903">
    <property type="entry name" value="FYVE/PHD zinc finger"/>
    <property type="match status" value="1"/>
</dbReference>
<dbReference type="InterPro" id="IPR039032">
    <property type="entry name" value="Rim-like"/>
</dbReference>
<evidence type="ECO:0000313" key="10">
    <source>
        <dbReference type="EMBL" id="CRL04425.1"/>
    </source>
</evidence>
<dbReference type="SMART" id="SM00228">
    <property type="entry name" value="PDZ"/>
    <property type="match status" value="1"/>
</dbReference>
<feature type="domain" description="RING-type" evidence="8">
    <location>
        <begin position="106"/>
        <end position="154"/>
    </location>
</feature>
<evidence type="ECO:0000259" key="7">
    <source>
        <dbReference type="PROSITE" id="PS50004"/>
    </source>
</evidence>
<dbReference type="CDD" id="cd06714">
    <property type="entry name" value="PDZ_RIM-like"/>
    <property type="match status" value="1"/>
</dbReference>
<dbReference type="AlphaFoldDB" id="A0A1J1J0P8"/>
<dbReference type="FunFam" id="2.30.42.10:FF:000204">
    <property type="entry name" value="Fife, isoform B"/>
    <property type="match status" value="1"/>
</dbReference>
<reference evidence="10 11" key="1">
    <citation type="submission" date="2015-04" db="EMBL/GenBank/DDBJ databases">
        <authorList>
            <person name="Syromyatnikov M.Y."/>
            <person name="Popov V.N."/>
        </authorList>
    </citation>
    <scope>NUCLEOTIDE SEQUENCE [LARGE SCALE GENOMIC DNA]</scope>
</reference>
<dbReference type="InterPro" id="IPR036034">
    <property type="entry name" value="PDZ_sf"/>
</dbReference>
<keyword evidence="1 5" id="KW-0479">Metal-binding</keyword>
<feature type="region of interest" description="Disordered" evidence="6">
    <location>
        <begin position="582"/>
        <end position="606"/>
    </location>
</feature>
<keyword evidence="11" id="KW-1185">Reference proteome</keyword>
<protein>
    <submittedName>
        <fullName evidence="10">CLUMA_CG017510, isoform A</fullName>
    </submittedName>
</protein>
<evidence type="ECO:0000256" key="1">
    <source>
        <dbReference type="ARBA" id="ARBA00022771"/>
    </source>
</evidence>
<dbReference type="PROSITE" id="PS50106">
    <property type="entry name" value="PDZ"/>
    <property type="match status" value="1"/>
</dbReference>
<evidence type="ECO:0000256" key="3">
    <source>
        <dbReference type="ARBA" id="ARBA00023018"/>
    </source>
</evidence>
<sequence>MLPSNVMSFMKKMVAQEENQPHQSTNENSGTTFGKLKQTLSSSLLTAQDKVNKMSPRPSLIPDAVEKIDTSTFSPPDVVEKESESSINQNLEKNEPNKTANRASSCRVCLKSFKPDDFSKTCFECKYRVCEDCASYSKMDSAEDLNTWRCSVCRRKMSSRICIPQDSTDSNLDVPVLEALQRRHSDAKLNTNVVNSQIGLVPPRSPELRRHSDVSPASLKELEKLKGGGSSKNNNNNNNESEWDNIKSNIPSRIEIEPPTRAGSRRQSIRVSRQHSYDDDIQKNAIANMNSEIELNLGLPGQIPRRKSAYDVFGGIQMMPPNQQQKSSDIDKSTGSRRSSFRIPAQDDFEKDESPSPDNGPTLLIDDDRRIRRRGSQLPDISALRERGVLGVTTTQGTLSVNPINPYQGPALEDLEAPKRQTSLDGEAIKIVIHDVDSGPLCASKRRIILRRDPSDKAHRTRGFGMRVVGGKTGADGKLFAHIVWTVPGGPAEKGGLQQGDKILEWCGVSLVDRSFEEVCSIMDRTADIAELLVEHASDFRMCDLLEDNNSQQAALSSQGSLNNPTITLNQRKNSDVGLIAEPENNEKSPASPTRRKLPKTPFRNNNLQYANQEQIAKEKQVSGRVQIQVWYHDDRNELVVNLLAADDLALRDEQLGYGMLPEAYAKVEIFPKIGEGHHGHQTEVSIPNQSPIWNATITFDIGSGQNLIDRCIEIQLWDLVPQTESVFLGECTVDLQKAFLDDRAVWYRLEDPKNLRMQTLAKCNISFNISPRGSTTMLSGDVSRFIRRNDYSFQRSISDDCDSIGESTSLLHPDHAWFGSSRRGSSQSETLEIETYQLGKDFSKSLPGSRRSSFQDQEKKSGEATPINLSNRRRSSTMRKDPDEILRSLKAVRGELGRTMSLSRETEYNRTTRRQSRVHRDSITNFHDPNVYDESWRGSSSSFQQASSSDLILGPGQRKPHYHLTYSKYGDLFLEFKTSRSLVEMRIMRARNLLFNYADAPDTFVECYIKDGMNEKIRQRKKTAIIRQNVNPDYNYVLTYTMSDIYRRSLIFIVWQKASGFESSIAIGAVEIYFGKFNIDQSYSGWYPLFPTFSMGLSTRKDLP</sequence>
<dbReference type="GO" id="GO:0042391">
    <property type="term" value="P:regulation of membrane potential"/>
    <property type="evidence" value="ECO:0007669"/>
    <property type="project" value="TreeGrafter"/>
</dbReference>
<dbReference type="Pfam" id="PF00595">
    <property type="entry name" value="PDZ"/>
    <property type="match status" value="1"/>
</dbReference>
<dbReference type="PANTHER" id="PTHR12157:SF24">
    <property type="entry name" value="FIFE, ISOFORM D"/>
    <property type="match status" value="1"/>
</dbReference>
<dbReference type="PROSITE" id="PS50089">
    <property type="entry name" value="ZF_RING_2"/>
    <property type="match status" value="1"/>
</dbReference>
<feature type="domain" description="C2" evidence="7">
    <location>
        <begin position="957"/>
        <end position="1088"/>
    </location>
</feature>
<feature type="domain" description="C2" evidence="7">
    <location>
        <begin position="622"/>
        <end position="748"/>
    </location>
</feature>
<dbReference type="PANTHER" id="PTHR12157">
    <property type="entry name" value="REGULATING SYNAPTIC MEMBRANE EXOCYTOSIS PROTEIN"/>
    <property type="match status" value="1"/>
</dbReference>
<dbReference type="OrthoDB" id="10059918at2759"/>
<feature type="region of interest" description="Disordered" evidence="6">
    <location>
        <begin position="48"/>
        <end position="97"/>
    </location>
</feature>
<evidence type="ECO:0000313" key="11">
    <source>
        <dbReference type="Proteomes" id="UP000183832"/>
    </source>
</evidence>
<keyword evidence="1 5" id="KW-0863">Zinc-finger</keyword>